<proteinExistence type="predicted"/>
<keyword evidence="2" id="KW-1133">Transmembrane helix</keyword>
<dbReference type="InterPro" id="IPR001806">
    <property type="entry name" value="Small_GTPase"/>
</dbReference>
<evidence type="ECO:0000313" key="3">
    <source>
        <dbReference type="EMBL" id="CAL0322968.1"/>
    </source>
</evidence>
<dbReference type="Gene3D" id="3.40.50.300">
    <property type="entry name" value="P-loop containing nucleotide triphosphate hydrolases"/>
    <property type="match status" value="1"/>
</dbReference>
<feature type="region of interest" description="Disordered" evidence="1">
    <location>
        <begin position="1"/>
        <end position="26"/>
    </location>
</feature>
<dbReference type="Proteomes" id="UP001497480">
    <property type="component" value="Unassembled WGS sequence"/>
</dbReference>
<accession>A0AAV1XMT1</accession>
<sequence>MTAHGEKPEEHHHSQNQHHHLQNQHHKAKYKLVFLGEQSVSKTNIIIRFVYDKFDNTYQVSLSFFLLRSITFSSYNVISSFYLSIVMFGLLD</sequence>
<gene>
    <name evidence="3" type="ORF">LLUT_LOCUS24028</name>
</gene>
<feature type="compositionally biased region" description="Basic and acidic residues" evidence="1">
    <location>
        <begin position="1"/>
        <end position="13"/>
    </location>
</feature>
<comment type="caution">
    <text evidence="3">The sequence shown here is derived from an EMBL/GenBank/DDBJ whole genome shotgun (WGS) entry which is preliminary data.</text>
</comment>
<evidence type="ECO:0000256" key="1">
    <source>
        <dbReference type="SAM" id="MobiDB-lite"/>
    </source>
</evidence>
<name>A0AAV1XMT1_LUPLU</name>
<dbReference type="InterPro" id="IPR027417">
    <property type="entry name" value="P-loop_NTPase"/>
</dbReference>
<protein>
    <submittedName>
        <fullName evidence="3">Uncharacterized protein</fullName>
    </submittedName>
</protein>
<evidence type="ECO:0000256" key="2">
    <source>
        <dbReference type="SAM" id="Phobius"/>
    </source>
</evidence>
<feature type="transmembrane region" description="Helical" evidence="2">
    <location>
        <begin position="72"/>
        <end position="91"/>
    </location>
</feature>
<keyword evidence="4" id="KW-1185">Reference proteome</keyword>
<dbReference type="EMBL" id="CAXHTB010000016">
    <property type="protein sequence ID" value="CAL0322968.1"/>
    <property type="molecule type" value="Genomic_DNA"/>
</dbReference>
<dbReference type="Pfam" id="PF00071">
    <property type="entry name" value="Ras"/>
    <property type="match status" value="1"/>
</dbReference>
<keyword evidence="2" id="KW-0472">Membrane</keyword>
<organism evidence="3 4">
    <name type="scientific">Lupinus luteus</name>
    <name type="common">European yellow lupine</name>
    <dbReference type="NCBI Taxonomy" id="3873"/>
    <lineage>
        <taxon>Eukaryota</taxon>
        <taxon>Viridiplantae</taxon>
        <taxon>Streptophyta</taxon>
        <taxon>Embryophyta</taxon>
        <taxon>Tracheophyta</taxon>
        <taxon>Spermatophyta</taxon>
        <taxon>Magnoliopsida</taxon>
        <taxon>eudicotyledons</taxon>
        <taxon>Gunneridae</taxon>
        <taxon>Pentapetalae</taxon>
        <taxon>rosids</taxon>
        <taxon>fabids</taxon>
        <taxon>Fabales</taxon>
        <taxon>Fabaceae</taxon>
        <taxon>Papilionoideae</taxon>
        <taxon>50 kb inversion clade</taxon>
        <taxon>genistoids sensu lato</taxon>
        <taxon>core genistoids</taxon>
        <taxon>Genisteae</taxon>
        <taxon>Lupinus</taxon>
    </lineage>
</organism>
<dbReference type="GO" id="GO:0005525">
    <property type="term" value="F:GTP binding"/>
    <property type="evidence" value="ECO:0007669"/>
    <property type="project" value="InterPro"/>
</dbReference>
<evidence type="ECO:0000313" key="4">
    <source>
        <dbReference type="Proteomes" id="UP001497480"/>
    </source>
</evidence>
<feature type="compositionally biased region" description="Basic residues" evidence="1">
    <location>
        <begin position="14"/>
        <end position="26"/>
    </location>
</feature>
<dbReference type="SUPFAM" id="SSF52540">
    <property type="entry name" value="P-loop containing nucleoside triphosphate hydrolases"/>
    <property type="match status" value="1"/>
</dbReference>
<dbReference type="GO" id="GO:0003924">
    <property type="term" value="F:GTPase activity"/>
    <property type="evidence" value="ECO:0007669"/>
    <property type="project" value="InterPro"/>
</dbReference>
<keyword evidence="2" id="KW-0812">Transmembrane</keyword>
<dbReference type="AlphaFoldDB" id="A0AAV1XMT1"/>
<reference evidence="3 4" key="1">
    <citation type="submission" date="2024-03" db="EMBL/GenBank/DDBJ databases">
        <authorList>
            <person name="Martinez-Hernandez J."/>
        </authorList>
    </citation>
    <scope>NUCLEOTIDE SEQUENCE [LARGE SCALE GENOMIC DNA]</scope>
</reference>